<dbReference type="AlphaFoldDB" id="A0ABD3APX9"/>
<evidence type="ECO:0000313" key="1">
    <source>
        <dbReference type="EMBL" id="KAL3533235.1"/>
    </source>
</evidence>
<evidence type="ECO:0000313" key="2">
    <source>
        <dbReference type="Proteomes" id="UP001630127"/>
    </source>
</evidence>
<comment type="caution">
    <text evidence="1">The sequence shown here is derived from an EMBL/GenBank/DDBJ whole genome shotgun (WGS) entry which is preliminary data.</text>
</comment>
<sequence>MNKPRTCTDFHCSPDPHKIVHAMICTRQLFSLNCMHSNPLQDCKVRISPSREFVKEELTLPTDSTPSRPREMMSISLRSISGLKKRKSVVGYFRITRKWRRRKSGLEMSESHCLETHWKRSRDFGGSLSKIFSKRSSLLAMEIADGEAMSGGMWSTWFISSSWFDFGLDDEEAEKRREICLGFQAGEFCSQGCNRGLGCIAAGKHFDVSLESREEGKL</sequence>
<organism evidence="1 2">
    <name type="scientific">Cinchona calisaya</name>
    <dbReference type="NCBI Taxonomy" id="153742"/>
    <lineage>
        <taxon>Eukaryota</taxon>
        <taxon>Viridiplantae</taxon>
        <taxon>Streptophyta</taxon>
        <taxon>Embryophyta</taxon>
        <taxon>Tracheophyta</taxon>
        <taxon>Spermatophyta</taxon>
        <taxon>Magnoliopsida</taxon>
        <taxon>eudicotyledons</taxon>
        <taxon>Gunneridae</taxon>
        <taxon>Pentapetalae</taxon>
        <taxon>asterids</taxon>
        <taxon>lamiids</taxon>
        <taxon>Gentianales</taxon>
        <taxon>Rubiaceae</taxon>
        <taxon>Cinchonoideae</taxon>
        <taxon>Cinchoneae</taxon>
        <taxon>Cinchona</taxon>
    </lineage>
</organism>
<gene>
    <name evidence="1" type="ORF">ACH5RR_006756</name>
</gene>
<name>A0ABD3APX9_9GENT</name>
<reference evidence="1 2" key="1">
    <citation type="submission" date="2024-11" db="EMBL/GenBank/DDBJ databases">
        <title>A near-complete genome assembly of Cinchona calisaya.</title>
        <authorList>
            <person name="Lian D.C."/>
            <person name="Zhao X.W."/>
            <person name="Wei L."/>
        </authorList>
    </citation>
    <scope>NUCLEOTIDE SEQUENCE [LARGE SCALE GENOMIC DNA]</scope>
    <source>
        <tissue evidence="1">Nenye</tissue>
    </source>
</reference>
<accession>A0ABD3APX9</accession>
<dbReference type="Proteomes" id="UP001630127">
    <property type="component" value="Unassembled WGS sequence"/>
</dbReference>
<keyword evidence="2" id="KW-1185">Reference proteome</keyword>
<proteinExistence type="predicted"/>
<dbReference type="EMBL" id="JBJUIK010000003">
    <property type="protein sequence ID" value="KAL3533235.1"/>
    <property type="molecule type" value="Genomic_DNA"/>
</dbReference>
<protein>
    <submittedName>
        <fullName evidence="1">Uncharacterized protein</fullName>
    </submittedName>
</protein>